<feature type="domain" description="Glycosyl transferase family 1" evidence="1">
    <location>
        <begin position="210"/>
        <end position="371"/>
    </location>
</feature>
<dbReference type="PANTHER" id="PTHR45947">
    <property type="entry name" value="SULFOQUINOVOSYL TRANSFERASE SQD2"/>
    <property type="match status" value="1"/>
</dbReference>
<dbReference type="OrthoDB" id="9790710at2"/>
<dbReference type="Pfam" id="PF13579">
    <property type="entry name" value="Glyco_trans_4_4"/>
    <property type="match status" value="1"/>
</dbReference>
<dbReference type="PANTHER" id="PTHR45947:SF3">
    <property type="entry name" value="SULFOQUINOVOSYL TRANSFERASE SQD2"/>
    <property type="match status" value="1"/>
</dbReference>
<evidence type="ECO:0000313" key="3">
    <source>
        <dbReference type="EMBL" id="MXP26627.1"/>
    </source>
</evidence>
<dbReference type="EMBL" id="WTYQ01000004">
    <property type="protein sequence ID" value="MXP26627.1"/>
    <property type="molecule type" value="Genomic_DNA"/>
</dbReference>
<dbReference type="AlphaFoldDB" id="A0A845AAU6"/>
<dbReference type="GO" id="GO:0016757">
    <property type="term" value="F:glycosyltransferase activity"/>
    <property type="evidence" value="ECO:0007669"/>
    <property type="project" value="InterPro"/>
</dbReference>
<dbReference type="InterPro" id="IPR001296">
    <property type="entry name" value="Glyco_trans_1"/>
</dbReference>
<evidence type="ECO:0000313" key="4">
    <source>
        <dbReference type="Proteomes" id="UP000460561"/>
    </source>
</evidence>
<keyword evidence="3" id="KW-0808">Transferase</keyword>
<protein>
    <submittedName>
        <fullName evidence="3">Glycosyltransferase</fullName>
    </submittedName>
</protein>
<dbReference type="RefSeq" id="WP_160739839.1">
    <property type="nucleotide sequence ID" value="NZ_WTYQ01000004.1"/>
</dbReference>
<evidence type="ECO:0000259" key="1">
    <source>
        <dbReference type="Pfam" id="PF00534"/>
    </source>
</evidence>
<comment type="caution">
    <text evidence="3">The sequence shown here is derived from an EMBL/GenBank/DDBJ whole genome shotgun (WGS) entry which is preliminary data.</text>
</comment>
<dbReference type="Gene3D" id="3.40.50.2000">
    <property type="entry name" value="Glycogen Phosphorylase B"/>
    <property type="match status" value="2"/>
</dbReference>
<dbReference type="InterPro" id="IPR050194">
    <property type="entry name" value="Glycosyltransferase_grp1"/>
</dbReference>
<evidence type="ECO:0000259" key="2">
    <source>
        <dbReference type="Pfam" id="PF13579"/>
    </source>
</evidence>
<dbReference type="Pfam" id="PF00534">
    <property type="entry name" value="Glycos_transf_1"/>
    <property type="match status" value="1"/>
</dbReference>
<gene>
    <name evidence="3" type="ORF">GRI39_11330</name>
</gene>
<sequence>MQHGRGSERIRILHIIRSTHPAGGGPIAGILLHDEATRNGSDAVQREIVTLDAPQSPWLRTIPMKVHAVGPGSPASLLPLAKLQKYGASGPLREWLKQNAAQFDCAIIHGLWNAANLAARQAFPRLNLPYFVFTHGMLDPWFLQTAHHKYWARRISWKYIEGPLLNRAHAVLFTSEVEMQRARTAFHSPDYHACVVGYGAADPVRHHRIELGKKRQPYLLFLGRLHRKKGIDLLLQALSEMKRDERPHIKIVGPDEEKRLPQFIATTYRLGLSDHITWLGPTFGEEKSTLLREAEAFILPSHQENFGIAVAEALAVGTPVLISNQVAIGESVARAGAGIVAHDTVNGVKSLLLQWQSMPENARYTMRKQARQLFAQQYDVANNAPALVRKLQSLMVGAR</sequence>
<organism evidence="3 4">
    <name type="scientific">Altericroceibacterium indicum</name>
    <dbReference type="NCBI Taxonomy" id="374177"/>
    <lineage>
        <taxon>Bacteria</taxon>
        <taxon>Pseudomonadati</taxon>
        <taxon>Pseudomonadota</taxon>
        <taxon>Alphaproteobacteria</taxon>
        <taxon>Sphingomonadales</taxon>
        <taxon>Erythrobacteraceae</taxon>
        <taxon>Altericroceibacterium</taxon>
    </lineage>
</organism>
<keyword evidence="4" id="KW-1185">Reference proteome</keyword>
<dbReference type="SUPFAM" id="SSF53756">
    <property type="entry name" value="UDP-Glycosyltransferase/glycogen phosphorylase"/>
    <property type="match status" value="1"/>
</dbReference>
<accession>A0A845AAU6</accession>
<reference evidence="3 4" key="1">
    <citation type="submission" date="2019-12" db="EMBL/GenBank/DDBJ databases">
        <title>Genomic-based taxomic classification of the family Erythrobacteraceae.</title>
        <authorList>
            <person name="Xu L."/>
        </authorList>
    </citation>
    <scope>NUCLEOTIDE SEQUENCE [LARGE SCALE GENOMIC DNA]</scope>
    <source>
        <strain evidence="3 4">DSM 18604</strain>
    </source>
</reference>
<dbReference type="Proteomes" id="UP000460561">
    <property type="component" value="Unassembled WGS sequence"/>
</dbReference>
<proteinExistence type="predicted"/>
<name>A0A845AAU6_9SPHN</name>
<dbReference type="InterPro" id="IPR028098">
    <property type="entry name" value="Glyco_trans_4-like_N"/>
</dbReference>
<feature type="domain" description="Glycosyltransferase subfamily 4-like N-terminal" evidence="2">
    <location>
        <begin position="47"/>
        <end position="199"/>
    </location>
</feature>